<evidence type="ECO:0000313" key="1">
    <source>
        <dbReference type="EMBL" id="KYC45442.1"/>
    </source>
</evidence>
<dbReference type="Proteomes" id="UP000092401">
    <property type="component" value="Unassembled WGS sequence"/>
</dbReference>
<name>A0A150IKL2_9EURY</name>
<organism evidence="1 2">
    <name type="scientific">Candidatus Methanofastidiosum methylothiophilum</name>
    <dbReference type="NCBI Taxonomy" id="1705564"/>
    <lineage>
        <taxon>Archaea</taxon>
        <taxon>Methanobacteriati</taxon>
        <taxon>Methanobacteriota</taxon>
        <taxon>Stenosarchaea group</taxon>
        <taxon>Candidatus Methanofastidiosia</taxon>
        <taxon>Candidatus Methanofastidiosales</taxon>
        <taxon>Candidatus Methanofastidiosaceae</taxon>
        <taxon>Candidatus Methanofastidiosum</taxon>
    </lineage>
</organism>
<gene>
    <name evidence="1" type="ORF">APG10_00817</name>
</gene>
<sequence length="333" mass="38552">MLTTEGVRRRIRDVKECLPSEYKFKSSVGRNWPEYEKELSDSIRAAFKNISPLIDEAVSNIHIIKGRGSPRKLTLKQRVTLLLIKELVGHSNRMMANMLVVFSMLNDIDVSYKTIERLYSDPEVALAIHNLHVVMLKKKGITHADTSGDGTGYSLTVSKHYSSAVQKRHDKVKEVKYGENQLRREFVYEFALLDLNTFMYIAYGASLKSEKEAFEKAMEMLDSLDIKIDSVRLDKYYSYPFYVDKFQDSKVYIIPKTNCTIKGSQKWKSTLKEFMSDTESYLQEYYRRESSEAAFSADKRRFGWTIEQKRTGRIYCAVSCIALWHNLLNLNAG</sequence>
<evidence type="ECO:0008006" key="3">
    <source>
        <dbReference type="Google" id="ProtNLM"/>
    </source>
</evidence>
<comment type="caution">
    <text evidence="1">The sequence shown here is derived from an EMBL/GenBank/DDBJ whole genome shotgun (WGS) entry which is preliminary data.</text>
</comment>
<dbReference type="AlphaFoldDB" id="A0A150IKL2"/>
<accession>A0A150IKL2</accession>
<evidence type="ECO:0000313" key="2">
    <source>
        <dbReference type="Proteomes" id="UP000092401"/>
    </source>
</evidence>
<dbReference type="EMBL" id="LNGE01000018">
    <property type="protein sequence ID" value="KYC45442.1"/>
    <property type="molecule type" value="Genomic_DNA"/>
</dbReference>
<dbReference type="PATRIC" id="fig|1706436.3.peg.826"/>
<reference evidence="1 2" key="1">
    <citation type="journal article" date="2016" name="ISME J.">
        <title>Chasing the elusive Euryarchaeota class WSA2: genomes reveal a uniquely fastidious methyl-reducing methanogen.</title>
        <authorList>
            <person name="Nobu M.K."/>
            <person name="Narihiro T."/>
            <person name="Kuroda K."/>
            <person name="Mei R."/>
            <person name="Liu W.T."/>
        </authorList>
    </citation>
    <scope>NUCLEOTIDE SEQUENCE [LARGE SCALE GENOMIC DNA]</scope>
    <source>
        <strain evidence="1">B03fssc0709_Meth_Bin005</strain>
    </source>
</reference>
<proteinExistence type="predicted"/>
<protein>
    <recommendedName>
        <fullName evidence="3">ISNCY family transposase</fullName>
    </recommendedName>
</protein>